<keyword evidence="2" id="KW-1185">Reference proteome</keyword>
<gene>
    <name evidence="1" type="ORF">Pla8534_41030</name>
</gene>
<name>A0A518DWS3_9BACT</name>
<dbReference type="KEGG" id="lcre:Pla8534_41030"/>
<evidence type="ECO:0000313" key="1">
    <source>
        <dbReference type="EMBL" id="QDU96283.1"/>
    </source>
</evidence>
<sequence length="85" mass="9528">MHQAERVRQLIQSRFVELGASPDAPVQETILIRDGYYCGRKMRCDGLQAIWFVEENEIKFYDRDGAVASVCDAVIPEAPAARKAG</sequence>
<evidence type="ECO:0000313" key="2">
    <source>
        <dbReference type="Proteomes" id="UP000317648"/>
    </source>
</evidence>
<reference evidence="1 2" key="1">
    <citation type="submission" date="2019-02" db="EMBL/GenBank/DDBJ databases">
        <title>Deep-cultivation of Planctomycetes and their phenomic and genomic characterization uncovers novel biology.</title>
        <authorList>
            <person name="Wiegand S."/>
            <person name="Jogler M."/>
            <person name="Boedeker C."/>
            <person name="Pinto D."/>
            <person name="Vollmers J."/>
            <person name="Rivas-Marin E."/>
            <person name="Kohn T."/>
            <person name="Peeters S.H."/>
            <person name="Heuer A."/>
            <person name="Rast P."/>
            <person name="Oberbeckmann S."/>
            <person name="Bunk B."/>
            <person name="Jeske O."/>
            <person name="Meyerdierks A."/>
            <person name="Storesund J.E."/>
            <person name="Kallscheuer N."/>
            <person name="Luecker S."/>
            <person name="Lage O.M."/>
            <person name="Pohl T."/>
            <person name="Merkel B.J."/>
            <person name="Hornburger P."/>
            <person name="Mueller R.-W."/>
            <person name="Bruemmer F."/>
            <person name="Labrenz M."/>
            <person name="Spormann A.M."/>
            <person name="Op den Camp H."/>
            <person name="Overmann J."/>
            <person name="Amann R."/>
            <person name="Jetten M.S.M."/>
            <person name="Mascher T."/>
            <person name="Medema M.H."/>
            <person name="Devos D.P."/>
            <person name="Kaster A.-K."/>
            <person name="Ovreas L."/>
            <person name="Rohde M."/>
            <person name="Galperin M.Y."/>
            <person name="Jogler C."/>
        </authorList>
    </citation>
    <scope>NUCLEOTIDE SEQUENCE [LARGE SCALE GENOMIC DNA]</scope>
    <source>
        <strain evidence="1 2">Pla85_3_4</strain>
    </source>
</reference>
<proteinExistence type="predicted"/>
<organism evidence="1 2">
    <name type="scientific">Lignipirellula cremea</name>
    <dbReference type="NCBI Taxonomy" id="2528010"/>
    <lineage>
        <taxon>Bacteria</taxon>
        <taxon>Pseudomonadati</taxon>
        <taxon>Planctomycetota</taxon>
        <taxon>Planctomycetia</taxon>
        <taxon>Pirellulales</taxon>
        <taxon>Pirellulaceae</taxon>
        <taxon>Lignipirellula</taxon>
    </lineage>
</organism>
<protein>
    <submittedName>
        <fullName evidence="1">Uncharacterized protein</fullName>
    </submittedName>
</protein>
<accession>A0A518DWS3</accession>
<dbReference type="AlphaFoldDB" id="A0A518DWS3"/>
<dbReference type="Proteomes" id="UP000317648">
    <property type="component" value="Chromosome"/>
</dbReference>
<dbReference type="EMBL" id="CP036433">
    <property type="protein sequence ID" value="QDU96283.1"/>
    <property type="molecule type" value="Genomic_DNA"/>
</dbReference>